<name>A0A7S3P380_9STRA</name>
<evidence type="ECO:0000256" key="3">
    <source>
        <dbReference type="ARBA" id="ARBA00012663"/>
    </source>
</evidence>
<dbReference type="GO" id="GO:0030203">
    <property type="term" value="P:glycosaminoglycan metabolic process"/>
    <property type="evidence" value="ECO:0007669"/>
    <property type="project" value="TreeGrafter"/>
</dbReference>
<dbReference type="EC" id="3.2.1.52" evidence="3"/>
<evidence type="ECO:0000313" key="7">
    <source>
        <dbReference type="EMBL" id="CAE0409525.1"/>
    </source>
</evidence>
<dbReference type="GO" id="GO:0005764">
    <property type="term" value="C:lysosome"/>
    <property type="evidence" value="ECO:0007669"/>
    <property type="project" value="TreeGrafter"/>
</dbReference>
<dbReference type="GO" id="GO:0006689">
    <property type="term" value="P:ganglioside catabolic process"/>
    <property type="evidence" value="ECO:0007669"/>
    <property type="project" value="TreeGrafter"/>
</dbReference>
<accession>A0A7S3P380</accession>
<keyword evidence="4" id="KW-0378">Hydrolase</keyword>
<sequence>MGASHPKLLTACRGGRSEPLDVTQKEVYPFVYRLYDEINATFPDDWIHIGGDEVYMDCWKENQAIQDWKMLHNMTGDVEVLQYFESRLLTYMAKKIRKRPIAWQELFDSGLDIPKNVVVDVWKDWKDIRRNDTTYKTTAEGFTVIVSSCWYLDHLDEDIPQFYQCNPLEFNGTVTQKKLVVGGHASMWGERADKTNFFPRVWPRTSAVAEKLWTGESAEAKATYFVRLDHFHCFMIEQGIPVSPLQPGSCFKSFEEGSRSTIIEQYGRSVR</sequence>
<dbReference type="PANTHER" id="PTHR22600:SF21">
    <property type="entry name" value="BETA-HEXOSAMINIDASE A"/>
    <property type="match status" value="1"/>
</dbReference>
<comment type="similarity">
    <text evidence="2">Belongs to the glycosyl hydrolase 20 family.</text>
</comment>
<gene>
    <name evidence="7" type="ORF">ACOF00016_LOCUS7166</name>
</gene>
<dbReference type="SUPFAM" id="SSF51445">
    <property type="entry name" value="(Trans)glycosidases"/>
    <property type="match status" value="1"/>
</dbReference>
<dbReference type="InterPro" id="IPR025705">
    <property type="entry name" value="Beta_hexosaminidase_sua/sub"/>
</dbReference>
<dbReference type="PRINTS" id="PR00738">
    <property type="entry name" value="GLHYDRLASE20"/>
</dbReference>
<dbReference type="EMBL" id="HBIM01008441">
    <property type="protein sequence ID" value="CAE0409525.1"/>
    <property type="molecule type" value="Transcribed_RNA"/>
</dbReference>
<dbReference type="GO" id="GO:0016020">
    <property type="term" value="C:membrane"/>
    <property type="evidence" value="ECO:0007669"/>
    <property type="project" value="TreeGrafter"/>
</dbReference>
<dbReference type="GO" id="GO:0004563">
    <property type="term" value="F:beta-N-acetylhexosaminidase activity"/>
    <property type="evidence" value="ECO:0007669"/>
    <property type="project" value="UniProtKB-EC"/>
</dbReference>
<dbReference type="InterPro" id="IPR015883">
    <property type="entry name" value="Glyco_hydro_20_cat"/>
</dbReference>
<dbReference type="GO" id="GO:0005975">
    <property type="term" value="P:carbohydrate metabolic process"/>
    <property type="evidence" value="ECO:0007669"/>
    <property type="project" value="InterPro"/>
</dbReference>
<organism evidence="7">
    <name type="scientific">Amphora coffeiformis</name>
    <dbReference type="NCBI Taxonomy" id="265554"/>
    <lineage>
        <taxon>Eukaryota</taxon>
        <taxon>Sar</taxon>
        <taxon>Stramenopiles</taxon>
        <taxon>Ochrophyta</taxon>
        <taxon>Bacillariophyta</taxon>
        <taxon>Bacillariophyceae</taxon>
        <taxon>Bacillariophycidae</taxon>
        <taxon>Thalassiophysales</taxon>
        <taxon>Catenulaceae</taxon>
        <taxon>Amphora</taxon>
    </lineage>
</organism>
<dbReference type="InterPro" id="IPR017853">
    <property type="entry name" value="GH"/>
</dbReference>
<evidence type="ECO:0000256" key="1">
    <source>
        <dbReference type="ARBA" id="ARBA00001231"/>
    </source>
</evidence>
<evidence type="ECO:0000256" key="4">
    <source>
        <dbReference type="ARBA" id="ARBA00022801"/>
    </source>
</evidence>
<dbReference type="Pfam" id="PF00728">
    <property type="entry name" value="Glyco_hydro_20"/>
    <property type="match status" value="1"/>
</dbReference>
<reference evidence="7" key="1">
    <citation type="submission" date="2021-01" db="EMBL/GenBank/DDBJ databases">
        <authorList>
            <person name="Corre E."/>
            <person name="Pelletier E."/>
            <person name="Niang G."/>
            <person name="Scheremetjew M."/>
            <person name="Finn R."/>
            <person name="Kale V."/>
            <person name="Holt S."/>
            <person name="Cochrane G."/>
            <person name="Meng A."/>
            <person name="Brown T."/>
            <person name="Cohen L."/>
        </authorList>
    </citation>
    <scope>NUCLEOTIDE SEQUENCE</scope>
    <source>
        <strain evidence="7">CCMP127</strain>
    </source>
</reference>
<feature type="active site" description="Proton donor" evidence="5">
    <location>
        <position position="53"/>
    </location>
</feature>
<dbReference type="Gene3D" id="3.20.20.80">
    <property type="entry name" value="Glycosidases"/>
    <property type="match status" value="1"/>
</dbReference>
<evidence type="ECO:0000256" key="2">
    <source>
        <dbReference type="ARBA" id="ARBA00006285"/>
    </source>
</evidence>
<proteinExistence type="inferred from homology"/>
<comment type="catalytic activity">
    <reaction evidence="1">
        <text>Hydrolysis of terminal non-reducing N-acetyl-D-hexosamine residues in N-acetyl-beta-D-hexosaminides.</text>
        <dbReference type="EC" id="3.2.1.52"/>
    </reaction>
</comment>
<feature type="domain" description="Glycoside hydrolase family 20 catalytic" evidence="6">
    <location>
        <begin position="15"/>
        <end position="215"/>
    </location>
</feature>
<evidence type="ECO:0000256" key="5">
    <source>
        <dbReference type="PIRSR" id="PIRSR625705-1"/>
    </source>
</evidence>
<dbReference type="AlphaFoldDB" id="A0A7S3P380"/>
<dbReference type="PANTHER" id="PTHR22600">
    <property type="entry name" value="BETA-HEXOSAMINIDASE"/>
    <property type="match status" value="1"/>
</dbReference>
<evidence type="ECO:0000259" key="6">
    <source>
        <dbReference type="Pfam" id="PF00728"/>
    </source>
</evidence>
<protein>
    <recommendedName>
        <fullName evidence="3">beta-N-acetylhexosaminidase</fullName>
        <ecNumber evidence="3">3.2.1.52</ecNumber>
    </recommendedName>
</protein>